<feature type="region of interest" description="Disordered" evidence="4">
    <location>
        <begin position="857"/>
        <end position="933"/>
    </location>
</feature>
<dbReference type="ESTHER" id="baccu-a0a0a1wyd8">
    <property type="family name" value="Gliotactin"/>
</dbReference>
<evidence type="ECO:0000256" key="4">
    <source>
        <dbReference type="SAM" id="MobiDB-lite"/>
    </source>
</evidence>
<proteinExistence type="inferred from homology"/>
<evidence type="ECO:0000259" key="6">
    <source>
        <dbReference type="Pfam" id="PF00135"/>
    </source>
</evidence>
<dbReference type="Pfam" id="PF00135">
    <property type="entry name" value="COesterase"/>
    <property type="match status" value="1"/>
</dbReference>
<evidence type="ECO:0000313" key="7">
    <source>
        <dbReference type="EMBL" id="JAD03418.1"/>
    </source>
</evidence>
<dbReference type="SUPFAM" id="SSF53474">
    <property type="entry name" value="alpha/beta-Hydrolases"/>
    <property type="match status" value="1"/>
</dbReference>
<reference evidence="7" key="2">
    <citation type="journal article" date="2015" name="Gigascience">
        <title>Reconstructing a comprehensive transcriptome assembly of a white-pupal translocated strain of the pest fruit fly Bactrocera cucurbitae.</title>
        <authorList>
            <person name="Sim S.B."/>
            <person name="Calla B."/>
            <person name="Hall B."/>
            <person name="DeRego T."/>
            <person name="Geib S.M."/>
        </authorList>
    </citation>
    <scope>NUCLEOTIDE SEQUENCE</scope>
</reference>
<name>A0A0A1WYD8_ZEUCU</name>
<feature type="domain" description="Carboxylesterase type B" evidence="6">
    <location>
        <begin position="220"/>
        <end position="741"/>
    </location>
</feature>
<feature type="compositionally biased region" description="Polar residues" evidence="4">
    <location>
        <begin position="863"/>
        <end position="908"/>
    </location>
</feature>
<comment type="similarity">
    <text evidence="1">Belongs to the type-B carboxylesterase/lipase family.</text>
</comment>
<keyword evidence="5" id="KW-0812">Transmembrane</keyword>
<sequence>MITEKKRTILHKKEQVCRQHHTSDNAAQKAVAQLLKSTKVIRIQNFKYRDKLKPTTLLAIAFYLVLSSLCGITAQTRDPRFFSRPGVNDYNWPNPGDPDYRTYIFNDRRYGHYLPNGYGTNYPGRNSPGQYPQGMPNEDRFRFDPNNPNAAHTPFPGILAGWREDLQGKQRRDSLTLDRDVFVTTNYGQVQGFKVYMYDNPDPKSFYRPYHSTVDRVMGECSVFLGIPYALPPTFEGRFKPPRLHRGWQLLQAVDYGPACPQPVRYTGATKGVMDMDEDCLYLNIFSPKTGAGVAQKYPVMVYIHGGEFVHGASNHFQGHILASFYDVVVVTINYRLGALGFLSTADENSPGNYGILDQVMALKWIYDNVEFFNGDRESITLFGPGAGAASAGLLMVAPQTKNIVKRVIAQSGAAMSDWALIQDKYRAQNTSRVLGQLLGCSIESSWKLVNCLRTGRSFYELGNAEFPPQVGTFAWGPVLDHNFTVPGDDWYEGWREKDWRFLTQTPESLIRQGHFNRGIQYMTGVTTQEAAFFVAQNESLGPYYEIDGKFFDQKIREHVFRYNYTLNPNGVYEAIKYMYTYWPDPNNNSIIRDQYINMLSDLYYRAPVDKMVKLLLEQRIPVYMYVLNTTVEALNYPQWRKYPHDIEHYFLTGAPFMDTEFFPKKDHLQRNMWTDNDRNMSHFFMQTYSNFARYGNPTPQQVLGLHFQRAYQGELRYLNINTTFNSSILLNYRQTECAFWTQYLPTVIGVLVPTYPPTTEFWWEPKEPLQIAFWSMSVACFFLIVLVVICCIMWRNAKRRSDFYDDDVFINPDGTELPDDGQSGVDNAHMVANHHALRSRDNIYEYRDSPSTKTLASKIHTDTTSIRSPSSLTMTHKSGSQSSLKSAISLKETNGGTLSSNLSSTRPTRAGALNNGTASIAQQPNRQNLEEKRLLTRDVNTPTPISSTPLITTTTATISAAPEPASYKPKSTANIASTSTAHTSVGTANSRSTTPVPSARTHTTTTTLTTAPQVQRSAQITTSAQTQPKPQARTQVIEGVPQTSV</sequence>
<feature type="transmembrane region" description="Helical" evidence="5">
    <location>
        <begin position="56"/>
        <end position="74"/>
    </location>
</feature>
<dbReference type="EMBL" id="GBXI01004829">
    <property type="protein sequence ID" value="JAD09463.1"/>
    <property type="molecule type" value="Transcribed_RNA"/>
</dbReference>
<dbReference type="PANTHER" id="PTHR43903">
    <property type="entry name" value="NEUROLIGIN"/>
    <property type="match status" value="1"/>
</dbReference>
<dbReference type="GeneID" id="105217973"/>
<evidence type="ECO:0000256" key="1">
    <source>
        <dbReference type="ARBA" id="ARBA00005964"/>
    </source>
</evidence>
<dbReference type="InterPro" id="IPR029058">
    <property type="entry name" value="AB_hydrolase_fold"/>
</dbReference>
<evidence type="ECO:0000313" key="8">
    <source>
        <dbReference type="EMBL" id="JAD09463.1"/>
    </source>
</evidence>
<keyword evidence="3" id="KW-0325">Glycoprotein</keyword>
<keyword evidence="2" id="KW-0732">Signal</keyword>
<dbReference type="PROSITE" id="PS00941">
    <property type="entry name" value="CARBOXYLESTERASE_B_2"/>
    <property type="match status" value="1"/>
</dbReference>
<dbReference type="AlphaFoldDB" id="A0A0A1WYD8"/>
<feature type="compositionally biased region" description="Polar residues" evidence="4">
    <location>
        <begin position="915"/>
        <end position="928"/>
    </location>
</feature>
<evidence type="ECO:0000256" key="5">
    <source>
        <dbReference type="SAM" id="Phobius"/>
    </source>
</evidence>
<protein>
    <submittedName>
        <fullName evidence="7">Neuroligin-4, Y-linked</fullName>
    </submittedName>
</protein>
<dbReference type="OrthoDB" id="408631at2759"/>
<dbReference type="EMBL" id="GBXI01010874">
    <property type="protein sequence ID" value="JAD03418.1"/>
    <property type="molecule type" value="Transcribed_RNA"/>
</dbReference>
<dbReference type="InterPro" id="IPR002018">
    <property type="entry name" value="CarbesteraseB"/>
</dbReference>
<gene>
    <name evidence="7" type="primary">NLGN4Y_0</name>
    <name evidence="8" type="synonym">NLGN4Y_1</name>
    <name evidence="7" type="ORF">g.41701</name>
    <name evidence="8" type="ORF">g.41703</name>
</gene>
<dbReference type="CTD" id="30097"/>
<feature type="compositionally biased region" description="Polar residues" evidence="4">
    <location>
        <begin position="1014"/>
        <end position="1035"/>
    </location>
</feature>
<dbReference type="InterPro" id="IPR019819">
    <property type="entry name" value="Carboxylesterase_B_CS"/>
</dbReference>
<dbReference type="InterPro" id="IPR051093">
    <property type="entry name" value="Neuroligin/BSAL"/>
</dbReference>
<feature type="compositionally biased region" description="Low complexity" evidence="4">
    <location>
        <begin position="994"/>
        <end position="1013"/>
    </location>
</feature>
<accession>A0A0A1WYD8</accession>
<reference evidence="7" key="1">
    <citation type="submission" date="2014-11" db="EMBL/GenBank/DDBJ databases">
        <authorList>
            <person name="Geib S."/>
        </authorList>
    </citation>
    <scope>NUCLEOTIDE SEQUENCE</scope>
</reference>
<feature type="compositionally biased region" description="Polar residues" evidence="4">
    <location>
        <begin position="970"/>
        <end position="993"/>
    </location>
</feature>
<feature type="region of interest" description="Disordered" evidence="4">
    <location>
        <begin position="963"/>
        <end position="1046"/>
    </location>
</feature>
<keyword evidence="5" id="KW-1133">Transmembrane helix</keyword>
<evidence type="ECO:0000256" key="2">
    <source>
        <dbReference type="ARBA" id="ARBA00022729"/>
    </source>
</evidence>
<dbReference type="FunFam" id="3.40.50.1820:FF:000156">
    <property type="entry name" value="Neuroligin-4, Y-linked"/>
    <property type="match status" value="1"/>
</dbReference>
<keyword evidence="5" id="KW-0472">Membrane</keyword>
<feature type="transmembrane region" description="Helical" evidence="5">
    <location>
        <begin position="772"/>
        <end position="795"/>
    </location>
</feature>
<organism evidence="7">
    <name type="scientific">Zeugodacus cucurbitae</name>
    <name type="common">Melon fruit fly</name>
    <name type="synonym">Bactrocera cucurbitae</name>
    <dbReference type="NCBI Taxonomy" id="28588"/>
    <lineage>
        <taxon>Eukaryota</taxon>
        <taxon>Metazoa</taxon>
        <taxon>Ecdysozoa</taxon>
        <taxon>Arthropoda</taxon>
        <taxon>Hexapoda</taxon>
        <taxon>Insecta</taxon>
        <taxon>Pterygota</taxon>
        <taxon>Neoptera</taxon>
        <taxon>Endopterygota</taxon>
        <taxon>Diptera</taxon>
        <taxon>Brachycera</taxon>
        <taxon>Muscomorpha</taxon>
        <taxon>Tephritoidea</taxon>
        <taxon>Tephritidae</taxon>
        <taxon>Zeugodacus</taxon>
        <taxon>Zeugodacus</taxon>
    </lineage>
</organism>
<evidence type="ECO:0000256" key="3">
    <source>
        <dbReference type="ARBA" id="ARBA00023180"/>
    </source>
</evidence>
<dbReference type="Gene3D" id="3.40.50.1820">
    <property type="entry name" value="alpha/beta hydrolase"/>
    <property type="match status" value="1"/>
</dbReference>